<feature type="region of interest" description="Disordered" evidence="1">
    <location>
        <begin position="1"/>
        <end position="46"/>
    </location>
</feature>
<keyword evidence="3" id="KW-1185">Reference proteome</keyword>
<accession>A0ABR7MPM5</accession>
<dbReference type="Proteomes" id="UP000622017">
    <property type="component" value="Unassembled WGS sequence"/>
</dbReference>
<name>A0ABR7MPM5_9BACT</name>
<evidence type="ECO:0000256" key="1">
    <source>
        <dbReference type="SAM" id="MobiDB-lite"/>
    </source>
</evidence>
<comment type="caution">
    <text evidence="2">The sequence shown here is derived from an EMBL/GenBank/DDBJ whole genome shotgun (WGS) entry which is preliminary data.</text>
</comment>
<feature type="region of interest" description="Disordered" evidence="1">
    <location>
        <begin position="68"/>
        <end position="93"/>
    </location>
</feature>
<gene>
    <name evidence="2" type="ORF">H8B15_19105</name>
</gene>
<evidence type="ECO:0000313" key="2">
    <source>
        <dbReference type="EMBL" id="MBC6613039.1"/>
    </source>
</evidence>
<feature type="compositionally biased region" description="Polar residues" evidence="1">
    <location>
        <begin position="1"/>
        <end position="27"/>
    </location>
</feature>
<organism evidence="2 3">
    <name type="scientific">Hymenobacter citatus</name>
    <dbReference type="NCBI Taxonomy" id="2763506"/>
    <lineage>
        <taxon>Bacteria</taxon>
        <taxon>Pseudomonadati</taxon>
        <taxon>Bacteroidota</taxon>
        <taxon>Cytophagia</taxon>
        <taxon>Cytophagales</taxon>
        <taxon>Hymenobacteraceae</taxon>
        <taxon>Hymenobacter</taxon>
    </lineage>
</organism>
<evidence type="ECO:0000313" key="3">
    <source>
        <dbReference type="Proteomes" id="UP000622017"/>
    </source>
</evidence>
<proteinExistence type="predicted"/>
<dbReference type="EMBL" id="JACSCY010000021">
    <property type="protein sequence ID" value="MBC6613039.1"/>
    <property type="molecule type" value="Genomic_DNA"/>
</dbReference>
<sequence length="93" mass="10101">MDQEPQTANNDSTPINPTITHDQGSQETVRDERGDGTTGLVNNGSYQLKTDQGESAEMGTAPLHLHSAAKGDEDYLNGDDHKQVLPKPEQDKL</sequence>
<reference evidence="2 3" key="1">
    <citation type="submission" date="2020-08" db="EMBL/GenBank/DDBJ databases">
        <title>Hymenobacter sp.</title>
        <authorList>
            <person name="Kim M.K."/>
        </authorList>
    </citation>
    <scope>NUCLEOTIDE SEQUENCE [LARGE SCALE GENOMIC DNA]</scope>
    <source>
        <strain evidence="2 3">BT507</strain>
    </source>
</reference>
<dbReference type="RefSeq" id="WP_187321256.1">
    <property type="nucleotide sequence ID" value="NZ_JACSCY010000021.1"/>
</dbReference>
<feature type="compositionally biased region" description="Basic and acidic residues" evidence="1">
    <location>
        <begin position="69"/>
        <end position="93"/>
    </location>
</feature>
<protein>
    <submittedName>
        <fullName evidence="2">Uncharacterized protein</fullName>
    </submittedName>
</protein>